<dbReference type="AlphaFoldDB" id="A0A178YSB5"/>
<feature type="signal peptide" evidence="3">
    <location>
        <begin position="1"/>
        <end position="27"/>
    </location>
</feature>
<comment type="subcellular location">
    <subcellularLocation>
        <location evidence="1">Periplasm</location>
    </subcellularLocation>
</comment>
<proteinExistence type="predicted"/>
<evidence type="ECO:0000313" key="6">
    <source>
        <dbReference type="Proteomes" id="UP000078507"/>
    </source>
</evidence>
<dbReference type="Gene3D" id="3.40.190.10">
    <property type="entry name" value="Periplasmic binding protein-like II"/>
    <property type="match status" value="2"/>
</dbReference>
<evidence type="ECO:0000313" key="5">
    <source>
        <dbReference type="EMBL" id="OAP50409.1"/>
    </source>
</evidence>
<evidence type="ECO:0000256" key="2">
    <source>
        <dbReference type="ARBA" id="ARBA00022729"/>
    </source>
</evidence>
<comment type="caution">
    <text evidence="5">The sequence shown here is derived from an EMBL/GenBank/DDBJ whole genome shotgun (WGS) entry which is preliminary data.</text>
</comment>
<dbReference type="PANTHER" id="PTHR35936:SF19">
    <property type="entry name" value="AMINO-ACID-BINDING PROTEIN YXEM-RELATED"/>
    <property type="match status" value="1"/>
</dbReference>
<reference evidence="5 6" key="1">
    <citation type="submission" date="2015-11" db="EMBL/GenBank/DDBJ databases">
        <title>Ensifer anhuiense sp. nov., an effective nitrogen fixation bacterium with Glycine soja.</title>
        <authorList>
            <person name="Yan H."/>
            <person name="Chen W."/>
        </authorList>
    </citation>
    <scope>NUCLEOTIDE SEQUENCE [LARGE SCALE GENOMIC DNA]</scope>
    <source>
        <strain evidence="5 6">LMG 7837</strain>
    </source>
</reference>
<keyword evidence="6" id="KW-1185">Reference proteome</keyword>
<dbReference type="SUPFAM" id="SSF53850">
    <property type="entry name" value="Periplasmic binding protein-like II"/>
    <property type="match status" value="1"/>
</dbReference>
<evidence type="ECO:0000256" key="1">
    <source>
        <dbReference type="ARBA" id="ARBA00004418"/>
    </source>
</evidence>
<dbReference type="PANTHER" id="PTHR35936">
    <property type="entry name" value="MEMBRANE-BOUND LYTIC MUREIN TRANSGLYCOSYLASE F"/>
    <property type="match status" value="1"/>
</dbReference>
<evidence type="ECO:0000259" key="4">
    <source>
        <dbReference type="SMART" id="SM00062"/>
    </source>
</evidence>
<dbReference type="GO" id="GO:0042597">
    <property type="term" value="C:periplasmic space"/>
    <property type="evidence" value="ECO:0007669"/>
    <property type="project" value="UniProtKB-SubCell"/>
</dbReference>
<dbReference type="OrthoDB" id="7248418at2"/>
<organism evidence="5 6">
    <name type="scientific">Sinorhizobium saheli</name>
    <dbReference type="NCBI Taxonomy" id="36856"/>
    <lineage>
        <taxon>Bacteria</taxon>
        <taxon>Pseudomonadati</taxon>
        <taxon>Pseudomonadota</taxon>
        <taxon>Alphaproteobacteria</taxon>
        <taxon>Hyphomicrobiales</taxon>
        <taxon>Rhizobiaceae</taxon>
        <taxon>Sinorhizobium/Ensifer group</taxon>
        <taxon>Sinorhizobium</taxon>
    </lineage>
</organism>
<dbReference type="Pfam" id="PF00497">
    <property type="entry name" value="SBP_bac_3"/>
    <property type="match status" value="1"/>
</dbReference>
<dbReference type="SMART" id="SM00062">
    <property type="entry name" value="PBPb"/>
    <property type="match status" value="1"/>
</dbReference>
<sequence>MNKLMRRLTVALSFAAVTMALPNRAEAGAVLDTVLATKKLRVAVGTDWGAMSFLNDKHELDGYDIAVAKAVAKSLGVEIEFVTPSWEVITSGQWQNRWDMAMGQMTPTKARTEKFDFPAVYAYDPVIAVVHKDSKANKPSDLDGKVIGVTAGTVAESYAEHKLTPDWIGAEPITYQFTPSEVKRYDSTNIVLDDLRIGDGARLSGAIADEVIAAKAIKDGYPLRQLGEPLFASPGAIAVLHGDKEFSDKIAAAVKSMSDDGTLSKLSIKWFGANHFAQN</sequence>
<accession>A0A178YSB5</accession>
<dbReference type="EMBL" id="LNQB01000033">
    <property type="protein sequence ID" value="OAP50409.1"/>
    <property type="molecule type" value="Genomic_DNA"/>
</dbReference>
<dbReference type="STRING" id="36856.ATB98_02040"/>
<feature type="chain" id="PRO_5008098168" evidence="3">
    <location>
        <begin position="28"/>
        <end position="279"/>
    </location>
</feature>
<dbReference type="InterPro" id="IPR001638">
    <property type="entry name" value="Solute-binding_3/MltF_N"/>
</dbReference>
<protein>
    <submittedName>
        <fullName evidence="5">Amino acid ABC transporter substrate-binding protein</fullName>
    </submittedName>
</protein>
<dbReference type="Proteomes" id="UP000078507">
    <property type="component" value="Unassembled WGS sequence"/>
</dbReference>
<evidence type="ECO:0000256" key="3">
    <source>
        <dbReference type="SAM" id="SignalP"/>
    </source>
</evidence>
<name>A0A178YSB5_SINSA</name>
<feature type="domain" description="Solute-binding protein family 3/N-terminal" evidence="4">
    <location>
        <begin position="39"/>
        <end position="274"/>
    </location>
</feature>
<gene>
    <name evidence="5" type="ORF">ATB98_02040</name>
</gene>
<keyword evidence="2 3" id="KW-0732">Signal</keyword>
<dbReference type="RefSeq" id="WP_066867837.1">
    <property type="nucleotide sequence ID" value="NZ_LNQB01000033.1"/>
</dbReference>